<dbReference type="PROSITE" id="PS50011">
    <property type="entry name" value="PROTEIN_KINASE_DOM"/>
    <property type="match status" value="1"/>
</dbReference>
<dbReference type="GO" id="GO:0004694">
    <property type="term" value="F:eukaryotic translation initiation factor 2alpha kinase activity"/>
    <property type="evidence" value="ECO:0007669"/>
    <property type="project" value="TreeGrafter"/>
</dbReference>
<evidence type="ECO:0000256" key="1">
    <source>
        <dbReference type="ARBA" id="ARBA00022679"/>
    </source>
</evidence>
<reference evidence="9" key="1">
    <citation type="submission" date="2020-11" db="EMBL/GenBank/DDBJ databases">
        <authorList>
            <person name="Tran Van P."/>
        </authorList>
    </citation>
    <scope>NUCLEOTIDE SEQUENCE</scope>
</reference>
<dbReference type="InterPro" id="IPR011009">
    <property type="entry name" value="Kinase-like_dom_sf"/>
</dbReference>
<gene>
    <name evidence="9" type="ORF">ONB1V03_LOCUS7432</name>
</gene>
<keyword evidence="3" id="KW-0418">Kinase</keyword>
<dbReference type="InterPro" id="IPR008271">
    <property type="entry name" value="Ser/Thr_kinase_AS"/>
</dbReference>
<dbReference type="CDD" id="cd00180">
    <property type="entry name" value="PKc"/>
    <property type="match status" value="2"/>
</dbReference>
<dbReference type="InterPro" id="IPR000719">
    <property type="entry name" value="Prot_kinase_dom"/>
</dbReference>
<dbReference type="Gene3D" id="1.10.510.10">
    <property type="entry name" value="Transferase(Phosphotransferase) domain 1"/>
    <property type="match status" value="2"/>
</dbReference>
<dbReference type="SUPFAM" id="SSF56112">
    <property type="entry name" value="Protein kinase-like (PK-like)"/>
    <property type="match status" value="2"/>
</dbReference>
<evidence type="ECO:0000256" key="5">
    <source>
        <dbReference type="ARBA" id="ARBA00037982"/>
    </source>
</evidence>
<evidence type="ECO:0000256" key="2">
    <source>
        <dbReference type="ARBA" id="ARBA00022741"/>
    </source>
</evidence>
<evidence type="ECO:0000256" key="6">
    <source>
        <dbReference type="PROSITE-ProRule" id="PRU10141"/>
    </source>
</evidence>
<keyword evidence="2 6" id="KW-0547">Nucleotide-binding</keyword>
<dbReference type="InterPro" id="IPR050339">
    <property type="entry name" value="CC_SR_Kinase"/>
</dbReference>
<accession>A0A7R9QKR9</accession>
<protein>
    <recommendedName>
        <fullName evidence="8">Protein kinase domain-containing protein</fullName>
    </recommendedName>
</protein>
<comment type="similarity">
    <text evidence="5">Belongs to the protein kinase superfamily. Ser/Thr protein kinase family. GCN2 subfamily.</text>
</comment>
<dbReference type="Proteomes" id="UP000728032">
    <property type="component" value="Unassembled WGS sequence"/>
</dbReference>
<proteinExistence type="inferred from homology"/>
<dbReference type="GO" id="GO:0005737">
    <property type="term" value="C:cytoplasm"/>
    <property type="evidence" value="ECO:0007669"/>
    <property type="project" value="TreeGrafter"/>
</dbReference>
<dbReference type="PROSITE" id="PS00107">
    <property type="entry name" value="PROTEIN_KINASE_ATP"/>
    <property type="match status" value="1"/>
</dbReference>
<feature type="domain" description="Protein kinase" evidence="8">
    <location>
        <begin position="23"/>
        <end position="366"/>
    </location>
</feature>
<dbReference type="SMART" id="SM00220">
    <property type="entry name" value="S_TKc"/>
    <property type="match status" value="1"/>
</dbReference>
<sequence length="430" mass="50147">MALSKQVLDKNIPISTGRLNANFVKHEEIGAGSFGTVYRVHQKLFNQALAVKEINMKNDKDLAKNVRELSVWFQLQSEYVVKYRDHWFEETPDTYLTIYITMDLCDHNLRQLLTAKSKRFNRQGDITRISDWEYLICYYLYQEVLIGVDYLHTHKPAIIHRDLKPSNILVAYTHDKLMIKLGDFGLATSHEADQSHTENVGTTKYVSPEIFRIRKYTTMVDMYSMGVICEEIFQIDSLGDDIVEDNDKFKSGIKELRIWAQLDSDNFVQYRHHWFANENMPDNKPAIMLYILTDLCWFSLDNIILHNFEYSRLGHSNLLVPIAYYIASELFIEILDAINYLHRKSIMHRSIQPSNILIKHHAHGRFVKLADFGLAIEHQTESQSHTQFPNAGKYMAPEVKQSRKYGLSSDIYSIGVLAQDLFNFDINKFE</sequence>
<keyword evidence="1" id="KW-0808">Transferase</keyword>
<evidence type="ECO:0000313" key="9">
    <source>
        <dbReference type="EMBL" id="CAD7649718.1"/>
    </source>
</evidence>
<evidence type="ECO:0000259" key="8">
    <source>
        <dbReference type="PROSITE" id="PS50011"/>
    </source>
</evidence>
<dbReference type="AlphaFoldDB" id="A0A7R9QKR9"/>
<dbReference type="OrthoDB" id="5337378at2759"/>
<name>A0A7R9QKR9_9ACAR</name>
<keyword evidence="4 6" id="KW-0067">ATP-binding</keyword>
<dbReference type="PROSITE" id="PS00108">
    <property type="entry name" value="PROTEIN_KINASE_ST"/>
    <property type="match status" value="1"/>
</dbReference>
<dbReference type="GO" id="GO:0005634">
    <property type="term" value="C:nucleus"/>
    <property type="evidence" value="ECO:0007669"/>
    <property type="project" value="TreeGrafter"/>
</dbReference>
<dbReference type="GO" id="GO:0005524">
    <property type="term" value="F:ATP binding"/>
    <property type="evidence" value="ECO:0007669"/>
    <property type="project" value="UniProtKB-UniRule"/>
</dbReference>
<evidence type="ECO:0000256" key="7">
    <source>
        <dbReference type="RuleBase" id="RU000304"/>
    </source>
</evidence>
<feature type="binding site" evidence="6">
    <location>
        <position position="52"/>
    </location>
    <ligand>
        <name>ATP</name>
        <dbReference type="ChEBI" id="CHEBI:30616"/>
    </ligand>
</feature>
<organism evidence="9">
    <name type="scientific">Oppiella nova</name>
    <dbReference type="NCBI Taxonomy" id="334625"/>
    <lineage>
        <taxon>Eukaryota</taxon>
        <taxon>Metazoa</taxon>
        <taxon>Ecdysozoa</taxon>
        <taxon>Arthropoda</taxon>
        <taxon>Chelicerata</taxon>
        <taxon>Arachnida</taxon>
        <taxon>Acari</taxon>
        <taxon>Acariformes</taxon>
        <taxon>Sarcoptiformes</taxon>
        <taxon>Oribatida</taxon>
        <taxon>Brachypylina</taxon>
        <taxon>Oppioidea</taxon>
        <taxon>Oppiidae</taxon>
        <taxon>Oppiella</taxon>
    </lineage>
</organism>
<evidence type="ECO:0000256" key="3">
    <source>
        <dbReference type="ARBA" id="ARBA00022777"/>
    </source>
</evidence>
<evidence type="ECO:0000313" key="10">
    <source>
        <dbReference type="Proteomes" id="UP000728032"/>
    </source>
</evidence>
<dbReference type="InterPro" id="IPR017441">
    <property type="entry name" value="Protein_kinase_ATP_BS"/>
</dbReference>
<dbReference type="EMBL" id="OC918604">
    <property type="protein sequence ID" value="CAD7649718.1"/>
    <property type="molecule type" value="Genomic_DNA"/>
</dbReference>
<dbReference type="Pfam" id="PF00069">
    <property type="entry name" value="Pkinase"/>
    <property type="match status" value="2"/>
</dbReference>
<keyword evidence="7" id="KW-0723">Serine/threonine-protein kinase</keyword>
<keyword evidence="10" id="KW-1185">Reference proteome</keyword>
<dbReference type="PANTHER" id="PTHR11042:SF187">
    <property type="entry name" value="EUKARYOTIC TRANSLATION INITIATION FACTOR 2-ALPHA KINASE 2"/>
    <property type="match status" value="1"/>
</dbReference>
<dbReference type="PANTHER" id="PTHR11042">
    <property type="entry name" value="EUKARYOTIC TRANSLATION INITIATION FACTOR 2-ALPHA KINASE EIF2-ALPHA KINASE -RELATED"/>
    <property type="match status" value="1"/>
</dbReference>
<evidence type="ECO:0000256" key="4">
    <source>
        <dbReference type="ARBA" id="ARBA00022840"/>
    </source>
</evidence>
<dbReference type="EMBL" id="CAJPVJ010003779">
    <property type="protein sequence ID" value="CAG2167938.1"/>
    <property type="molecule type" value="Genomic_DNA"/>
</dbReference>